<dbReference type="Proteomes" id="UP000034956">
    <property type="component" value="Unassembled WGS sequence"/>
</dbReference>
<sequence>MLKPPKNDQKYSWTYHAADKMRQYGIGEGRVKRIIRFPKRVEEGIAPKTVAVMQPAGSKRYSEIWVMYKLTKQATKDSKQKTNDFKQVGKIKIITAWRYPGKSPERDPVPQEVIEEVRRLL</sequence>
<comment type="caution">
    <text evidence="1">The sequence shown here is derived from an EMBL/GenBank/DDBJ whole genome shotgun (WGS) entry which is preliminary data.</text>
</comment>
<name>A0A0G1XAC6_9BACT</name>
<evidence type="ECO:0000313" key="2">
    <source>
        <dbReference type="Proteomes" id="UP000034956"/>
    </source>
</evidence>
<accession>A0A0G1XAC6</accession>
<protein>
    <submittedName>
        <fullName evidence="1">Uncharacterized protein</fullName>
    </submittedName>
</protein>
<dbReference type="EMBL" id="LCPF01000002">
    <property type="protein sequence ID" value="KKU91295.1"/>
    <property type="molecule type" value="Genomic_DNA"/>
</dbReference>
<evidence type="ECO:0000313" key="1">
    <source>
        <dbReference type="EMBL" id="KKU91295.1"/>
    </source>
</evidence>
<proteinExistence type="predicted"/>
<organism evidence="1 2">
    <name type="scientific">Candidatus Jorgensenbacteria bacterium GW2011_GWA1_48_11</name>
    <dbReference type="NCBI Taxonomy" id="1618660"/>
    <lineage>
        <taxon>Bacteria</taxon>
        <taxon>Candidatus Joergenseniibacteriota</taxon>
    </lineage>
</organism>
<reference evidence="1 2" key="1">
    <citation type="journal article" date="2015" name="Nature">
        <title>rRNA introns, odd ribosomes, and small enigmatic genomes across a large radiation of phyla.</title>
        <authorList>
            <person name="Brown C.T."/>
            <person name="Hug L.A."/>
            <person name="Thomas B.C."/>
            <person name="Sharon I."/>
            <person name="Castelle C.J."/>
            <person name="Singh A."/>
            <person name="Wilkins M.J."/>
            <person name="Williams K.H."/>
            <person name="Banfield J.F."/>
        </authorList>
    </citation>
    <scope>NUCLEOTIDE SEQUENCE [LARGE SCALE GENOMIC DNA]</scope>
</reference>
<gene>
    <name evidence="1" type="ORF">UY23_C0002G0034</name>
</gene>
<dbReference type="AlphaFoldDB" id="A0A0G1XAC6"/>